<dbReference type="EMBL" id="MU118062">
    <property type="protein sequence ID" value="KAF9646292.1"/>
    <property type="molecule type" value="Genomic_DNA"/>
</dbReference>
<proteinExistence type="predicted"/>
<dbReference type="Proteomes" id="UP000886501">
    <property type="component" value="Unassembled WGS sequence"/>
</dbReference>
<reference evidence="1" key="2">
    <citation type="journal article" date="2020" name="Nat. Commun.">
        <title>Large-scale genome sequencing of mycorrhizal fungi provides insights into the early evolution of symbiotic traits.</title>
        <authorList>
            <person name="Miyauchi S."/>
            <person name="Kiss E."/>
            <person name="Kuo A."/>
            <person name="Drula E."/>
            <person name="Kohler A."/>
            <person name="Sanchez-Garcia M."/>
            <person name="Morin E."/>
            <person name="Andreopoulos B."/>
            <person name="Barry K.W."/>
            <person name="Bonito G."/>
            <person name="Buee M."/>
            <person name="Carver A."/>
            <person name="Chen C."/>
            <person name="Cichocki N."/>
            <person name="Clum A."/>
            <person name="Culley D."/>
            <person name="Crous P.W."/>
            <person name="Fauchery L."/>
            <person name="Girlanda M."/>
            <person name="Hayes R.D."/>
            <person name="Keri Z."/>
            <person name="LaButti K."/>
            <person name="Lipzen A."/>
            <person name="Lombard V."/>
            <person name="Magnuson J."/>
            <person name="Maillard F."/>
            <person name="Murat C."/>
            <person name="Nolan M."/>
            <person name="Ohm R.A."/>
            <person name="Pangilinan J."/>
            <person name="Pereira M.F."/>
            <person name="Perotto S."/>
            <person name="Peter M."/>
            <person name="Pfister S."/>
            <person name="Riley R."/>
            <person name="Sitrit Y."/>
            <person name="Stielow J.B."/>
            <person name="Szollosi G."/>
            <person name="Zifcakova L."/>
            <person name="Stursova M."/>
            <person name="Spatafora J.W."/>
            <person name="Tedersoo L."/>
            <person name="Vaario L.M."/>
            <person name="Yamada A."/>
            <person name="Yan M."/>
            <person name="Wang P."/>
            <person name="Xu J."/>
            <person name="Bruns T."/>
            <person name="Baldrian P."/>
            <person name="Vilgalys R."/>
            <person name="Dunand C."/>
            <person name="Henrissat B."/>
            <person name="Grigoriev I.V."/>
            <person name="Hibbett D."/>
            <person name="Nagy L.G."/>
            <person name="Martin F.M."/>
        </authorList>
    </citation>
    <scope>NUCLEOTIDE SEQUENCE</scope>
    <source>
        <strain evidence="1">P2</strain>
    </source>
</reference>
<keyword evidence="1" id="KW-0378">Hydrolase</keyword>
<gene>
    <name evidence="1" type="ORF">BDM02DRAFT_3147680</name>
</gene>
<name>A0ACB6Z9S3_THEGA</name>
<protein>
    <submittedName>
        <fullName evidence="1">P-loop containing nucleoside triphosphate hydrolase protein</fullName>
    </submittedName>
</protein>
<keyword evidence="2" id="KW-1185">Reference proteome</keyword>
<comment type="caution">
    <text evidence="1">The sequence shown here is derived from an EMBL/GenBank/DDBJ whole genome shotgun (WGS) entry which is preliminary data.</text>
</comment>
<evidence type="ECO:0000313" key="2">
    <source>
        <dbReference type="Proteomes" id="UP000886501"/>
    </source>
</evidence>
<accession>A0ACB6Z9S3</accession>
<sequence length="1513" mass="172108">MKYDRKKAATFDPDAATPKSRNYQLELLEESLRRNIIIALDTGAGKTHIAVLRIKAEVLEREPRKVLSWFVAPTVALVEQQRDVIATHIPVPVGLVSGASDPHQWKDPSLWRGIIDSHRVMVTTPQVLLDALRHGYINLGADISLLIFDEVHHSGKNHPYNAIMQEFYHILPPRGSPTVHGYHARPMVLGLTASPIFGGNPDQAFRVIEANMDSIIRSTRINREELAKHVHRPVFKRAQYQTPDYLLQPFTDECTLPSYNFMVLKEVFMGMDIENDPWIRQARARLARLPPGSSRNQLDQKLSKTLAKQDTPTHRGLRDFLAAAFAICVDIGPWAADWYVAKVIEKAKAAGGPFQHVVRRWQDTEKYYLLEALERVSVVPVSYDPADICAGCNDRLNVLIEALMNEKMDFESNGMEFSGIIFVTRRDVVIALAEVLQHHPFTKDTFHVGTLLGNSSDSRRTNFLDITRSLVPQTTAETLDDFKIGDKNLIVSTSVAEEGIDVQSCCSVIRWDPPQNMISWVQSRGRARKSKSTFVIMTEIGDNPSVLRWEELERKMVELYNEPSRDFQEEVEDPEDPDEEKMEFRVDKTGATLTLHSAIGHLNHFCAVMPSAGYGGCLPVFETDPPEFPENWHAAPYRTTGPNPVVHGPYGATVHLPRHLPPELRVFTTPRIHLSKRSAKRCVAFQAYKALYEFTDEKWLNDNLLPLSHLGEDMEALFATGIEKRKGFSAAAVQMSPWSSEGEGLRWWAYKLGIDQLQDMVLIVRRELPRLSGEELPILYIPGRGAVTVNVEPFGRVEDQSSMLEDARQFTRRLLWRVPGSRSTLKWTETDFEYLLHPLGEVQDSVWDERWRWACKNTDGPPDDSFLTLDLFGRKFDYPTDITYVQASRKRGEYRFIQWHNEPLSEKEEERIRQEYAKRKAFDVEITYPLLEVRARGRKDYTIPFPVGSNKVRSDVYHHETELLVASHTRLFLASPDRSRWASLLPSLLRQMSINYTVISFRDTLLTSIPIYNIPLESLTTALTAPAATAPTDYERMETLGDTVLKLLASIQVMADHPFWHEGYLTARKDHVVANVSLARAAMEKGLPQWIIRDRFIPTKWLPLLHQKDEEVEGEKEEKEEEKKVDLSTKTIADVVEALIGASYVHGGFAWGLECIKLFKLGMEWQPLEASVEKIFSKVEALDDGELPMDLIVSVEKMLGYKFTKKTLVVEALTHPSYNLGVRTRPYDRLEFLGDAVLDMVVSHYLYHAAGKNYNPGHMYLRKVAVVNQHFLAFICLDAYTTADAYMARTLEDESAILEPEENLVYLWQCLLQSNSHVMEDMAVTSARYRKGKDTIVKALKEGRIHPWAALTALQAPKFFSDIVESLLGAVYLDTRGDMEVIRKVLRTLGVLPVLERIVAEGVDVLHPVSRLSHWASKSKPQKMIKYHFEIAEKRITCTIGMKDKPDQAIDEKAETTSMSVDEKLETIAVAETEYRGNGSKEEVKFEAAERAVQALEIREIRSLEDAKMDIVS</sequence>
<reference evidence="1" key="1">
    <citation type="submission" date="2019-10" db="EMBL/GenBank/DDBJ databases">
        <authorList>
            <consortium name="DOE Joint Genome Institute"/>
            <person name="Kuo A."/>
            <person name="Miyauchi S."/>
            <person name="Kiss E."/>
            <person name="Drula E."/>
            <person name="Kohler A."/>
            <person name="Sanchez-Garcia M."/>
            <person name="Andreopoulos B."/>
            <person name="Barry K.W."/>
            <person name="Bonito G."/>
            <person name="Buee M."/>
            <person name="Carver A."/>
            <person name="Chen C."/>
            <person name="Cichocki N."/>
            <person name="Clum A."/>
            <person name="Culley D."/>
            <person name="Crous P.W."/>
            <person name="Fauchery L."/>
            <person name="Girlanda M."/>
            <person name="Hayes R."/>
            <person name="Keri Z."/>
            <person name="Labutti K."/>
            <person name="Lipzen A."/>
            <person name="Lombard V."/>
            <person name="Magnuson J."/>
            <person name="Maillard F."/>
            <person name="Morin E."/>
            <person name="Murat C."/>
            <person name="Nolan M."/>
            <person name="Ohm R."/>
            <person name="Pangilinan J."/>
            <person name="Pereira M."/>
            <person name="Perotto S."/>
            <person name="Peter M."/>
            <person name="Riley R."/>
            <person name="Sitrit Y."/>
            <person name="Stielow B."/>
            <person name="Szollosi G."/>
            <person name="Zifcakova L."/>
            <person name="Stursova M."/>
            <person name="Spatafora J.W."/>
            <person name="Tedersoo L."/>
            <person name="Vaario L.-M."/>
            <person name="Yamada A."/>
            <person name="Yan M."/>
            <person name="Wang P."/>
            <person name="Xu J."/>
            <person name="Bruns T."/>
            <person name="Baldrian P."/>
            <person name="Vilgalys R."/>
            <person name="Henrissat B."/>
            <person name="Grigoriev I.V."/>
            <person name="Hibbett D."/>
            <person name="Nagy L.G."/>
            <person name="Martin F.M."/>
        </authorList>
    </citation>
    <scope>NUCLEOTIDE SEQUENCE</scope>
    <source>
        <strain evidence="1">P2</strain>
    </source>
</reference>
<evidence type="ECO:0000313" key="1">
    <source>
        <dbReference type="EMBL" id="KAF9646292.1"/>
    </source>
</evidence>
<organism evidence="1 2">
    <name type="scientific">Thelephora ganbajun</name>
    <name type="common">Ganba fungus</name>
    <dbReference type="NCBI Taxonomy" id="370292"/>
    <lineage>
        <taxon>Eukaryota</taxon>
        <taxon>Fungi</taxon>
        <taxon>Dikarya</taxon>
        <taxon>Basidiomycota</taxon>
        <taxon>Agaricomycotina</taxon>
        <taxon>Agaricomycetes</taxon>
        <taxon>Thelephorales</taxon>
        <taxon>Thelephoraceae</taxon>
        <taxon>Thelephora</taxon>
    </lineage>
</organism>